<dbReference type="OrthoDB" id="5973923at2759"/>
<proteinExistence type="predicted"/>
<name>A0A9X0CUS1_9CNID</name>
<accession>A0A9X0CUS1</accession>
<sequence length="241" mass="27863">MKQYGIPQKIINIVKALYDGIGNPHSNLVWVPYDDGFECTVVDEDGTSEWFQIKTAVKHSQIYICDFHHEQAWERWLAKSSNGLTDHKQRILAKLRAIARAQTEQEYLEKLGELKNSAQEQFKELHHKDMAPTTQANGYGHFLTTINTNNGVERQNKAFKYNYLEGNRHATLSGTWNEIRYQCYNPGIPSYLRERPYYIVRHCLDRLPLAEPIPKSHVDVIDITNGVFVVRSQSGIEEKKS</sequence>
<keyword evidence="2" id="KW-1185">Reference proteome</keyword>
<comment type="caution">
    <text evidence="1">The sequence shown here is derived from an EMBL/GenBank/DDBJ whole genome shotgun (WGS) entry which is preliminary data.</text>
</comment>
<reference evidence="1" key="1">
    <citation type="submission" date="2023-01" db="EMBL/GenBank/DDBJ databases">
        <title>Genome assembly of the deep-sea coral Lophelia pertusa.</title>
        <authorList>
            <person name="Herrera S."/>
            <person name="Cordes E."/>
        </authorList>
    </citation>
    <scope>NUCLEOTIDE SEQUENCE</scope>
    <source>
        <strain evidence="1">USNM1676648</strain>
        <tissue evidence="1">Polyp</tissue>
    </source>
</reference>
<dbReference type="AlphaFoldDB" id="A0A9X0CUS1"/>
<dbReference type="PANTHER" id="PTHR47456">
    <property type="entry name" value="PHD-TYPE DOMAIN-CONTAINING PROTEIN"/>
    <property type="match status" value="1"/>
</dbReference>
<organism evidence="1 2">
    <name type="scientific">Desmophyllum pertusum</name>
    <dbReference type="NCBI Taxonomy" id="174260"/>
    <lineage>
        <taxon>Eukaryota</taxon>
        <taxon>Metazoa</taxon>
        <taxon>Cnidaria</taxon>
        <taxon>Anthozoa</taxon>
        <taxon>Hexacorallia</taxon>
        <taxon>Scleractinia</taxon>
        <taxon>Caryophylliina</taxon>
        <taxon>Caryophylliidae</taxon>
        <taxon>Desmophyllum</taxon>
    </lineage>
</organism>
<evidence type="ECO:0000313" key="2">
    <source>
        <dbReference type="Proteomes" id="UP001163046"/>
    </source>
</evidence>
<protein>
    <submittedName>
        <fullName evidence="1">Uncharacterized protein</fullName>
    </submittedName>
</protein>
<dbReference type="EMBL" id="MU826390">
    <property type="protein sequence ID" value="KAJ7376782.1"/>
    <property type="molecule type" value="Genomic_DNA"/>
</dbReference>
<dbReference type="PANTHER" id="PTHR47456:SF5">
    <property type="match status" value="1"/>
</dbReference>
<evidence type="ECO:0000313" key="1">
    <source>
        <dbReference type="EMBL" id="KAJ7376782.1"/>
    </source>
</evidence>
<dbReference type="Proteomes" id="UP001163046">
    <property type="component" value="Unassembled WGS sequence"/>
</dbReference>
<gene>
    <name evidence="1" type="ORF">OS493_032516</name>
</gene>